<dbReference type="GO" id="GO:0005829">
    <property type="term" value="C:cytosol"/>
    <property type="evidence" value="ECO:0007669"/>
    <property type="project" value="UniProtKB-SubCell"/>
</dbReference>
<comment type="function">
    <text evidence="9">Acts as an effector of RABF2A and RABF2B. Involved in vacuolar transport of storage proteins. Regulates membrane trafficking to protein storage vacuoles (PSVs). Binds specifically to phosphatidylinositol 3-monophosphate (PtdIns3P).</text>
</comment>
<dbReference type="Proteomes" id="UP001279734">
    <property type="component" value="Unassembled WGS sequence"/>
</dbReference>
<dbReference type="SMART" id="SM00312">
    <property type="entry name" value="PX"/>
    <property type="match status" value="1"/>
</dbReference>
<keyword evidence="3" id="KW-0813">Transport</keyword>
<keyword evidence="6" id="KW-0653">Protein transport</keyword>
<comment type="caution">
    <text evidence="13">The sequence shown here is derived from an EMBL/GenBank/DDBJ whole genome shotgun (WGS) entry which is preliminary data.</text>
</comment>
<evidence type="ECO:0000313" key="14">
    <source>
        <dbReference type="Proteomes" id="UP001279734"/>
    </source>
</evidence>
<dbReference type="Gene3D" id="3.30.1520.10">
    <property type="entry name" value="Phox-like domain"/>
    <property type="match status" value="1"/>
</dbReference>
<keyword evidence="4" id="KW-0963">Cytoplasm</keyword>
<dbReference type="PANTHER" id="PTHR46856">
    <property type="entry name" value="PX DOMAIN-CONTAINING PROTEIN EREL1-RELATED"/>
    <property type="match status" value="1"/>
</dbReference>
<evidence type="ECO:0000256" key="3">
    <source>
        <dbReference type="ARBA" id="ARBA00022448"/>
    </source>
</evidence>
<evidence type="ECO:0000256" key="6">
    <source>
        <dbReference type="ARBA" id="ARBA00022927"/>
    </source>
</evidence>
<evidence type="ECO:0000256" key="5">
    <source>
        <dbReference type="ARBA" id="ARBA00022753"/>
    </source>
</evidence>
<dbReference type="FunFam" id="3.30.1520.10:FF:000060">
    <property type="entry name" value="Phox (PX) domain-containing protein"/>
    <property type="match status" value="1"/>
</dbReference>
<feature type="domain" description="PX" evidence="12">
    <location>
        <begin position="50"/>
        <end position="167"/>
    </location>
</feature>
<evidence type="ECO:0000256" key="1">
    <source>
        <dbReference type="ARBA" id="ARBA00004481"/>
    </source>
</evidence>
<organism evidence="13 14">
    <name type="scientific">Nepenthes gracilis</name>
    <name type="common">Slender pitcher plant</name>
    <dbReference type="NCBI Taxonomy" id="150966"/>
    <lineage>
        <taxon>Eukaryota</taxon>
        <taxon>Viridiplantae</taxon>
        <taxon>Streptophyta</taxon>
        <taxon>Embryophyta</taxon>
        <taxon>Tracheophyta</taxon>
        <taxon>Spermatophyta</taxon>
        <taxon>Magnoliopsida</taxon>
        <taxon>eudicotyledons</taxon>
        <taxon>Gunneridae</taxon>
        <taxon>Pentapetalae</taxon>
        <taxon>Caryophyllales</taxon>
        <taxon>Nepenthaceae</taxon>
        <taxon>Nepenthes</taxon>
    </lineage>
</organism>
<dbReference type="SUPFAM" id="SSF64268">
    <property type="entry name" value="PX domain"/>
    <property type="match status" value="1"/>
</dbReference>
<keyword evidence="7 10" id="KW-0175">Coiled coil</keyword>
<feature type="region of interest" description="Disordered" evidence="11">
    <location>
        <begin position="1"/>
        <end position="24"/>
    </location>
</feature>
<evidence type="ECO:0000256" key="4">
    <source>
        <dbReference type="ARBA" id="ARBA00022490"/>
    </source>
</evidence>
<dbReference type="GO" id="GO:0010008">
    <property type="term" value="C:endosome membrane"/>
    <property type="evidence" value="ECO:0007669"/>
    <property type="project" value="UniProtKB-SubCell"/>
</dbReference>
<dbReference type="AlphaFoldDB" id="A0AAD3P4D0"/>
<evidence type="ECO:0000256" key="7">
    <source>
        <dbReference type="ARBA" id="ARBA00023054"/>
    </source>
</evidence>
<feature type="region of interest" description="Disordered" evidence="11">
    <location>
        <begin position="318"/>
        <end position="338"/>
    </location>
</feature>
<evidence type="ECO:0000313" key="13">
    <source>
        <dbReference type="EMBL" id="GMG98991.1"/>
    </source>
</evidence>
<protein>
    <recommendedName>
        <fullName evidence="12">PX domain-containing protein</fullName>
    </recommendedName>
</protein>
<evidence type="ECO:0000256" key="9">
    <source>
        <dbReference type="ARBA" id="ARBA00055681"/>
    </source>
</evidence>
<reference evidence="13" key="1">
    <citation type="submission" date="2023-05" db="EMBL/GenBank/DDBJ databases">
        <title>Nepenthes gracilis genome sequencing.</title>
        <authorList>
            <person name="Fukushima K."/>
        </authorList>
    </citation>
    <scope>NUCLEOTIDE SEQUENCE</scope>
    <source>
        <strain evidence="13">SING2019-196</strain>
    </source>
</reference>
<evidence type="ECO:0000256" key="10">
    <source>
        <dbReference type="SAM" id="Coils"/>
    </source>
</evidence>
<keyword evidence="14" id="KW-1185">Reference proteome</keyword>
<dbReference type="PANTHER" id="PTHR46856:SF1">
    <property type="entry name" value="PX DOMAIN-CONTAINING PROTEIN EREL1-RELATED"/>
    <property type="match status" value="1"/>
</dbReference>
<dbReference type="InterPro" id="IPR036871">
    <property type="entry name" value="PX_dom_sf"/>
</dbReference>
<accession>A0AAD3P4D0</accession>
<evidence type="ECO:0000256" key="2">
    <source>
        <dbReference type="ARBA" id="ARBA00004514"/>
    </source>
</evidence>
<dbReference type="InterPro" id="IPR001683">
    <property type="entry name" value="PX_dom"/>
</dbReference>
<dbReference type="EMBL" id="BSYO01000001">
    <property type="protein sequence ID" value="GMG98991.1"/>
    <property type="molecule type" value="Genomic_DNA"/>
</dbReference>
<gene>
    <name evidence="13" type="ORF">Nepgr_000831</name>
</gene>
<feature type="coiled-coil region" evidence="10">
    <location>
        <begin position="429"/>
        <end position="572"/>
    </location>
</feature>
<evidence type="ECO:0000256" key="11">
    <source>
        <dbReference type="SAM" id="MobiDB-lite"/>
    </source>
</evidence>
<evidence type="ECO:0000256" key="8">
    <source>
        <dbReference type="ARBA" id="ARBA00023136"/>
    </source>
</evidence>
<keyword evidence="5" id="KW-0967">Endosome</keyword>
<keyword evidence="8" id="KW-0472">Membrane</keyword>
<sequence length="717" mass="81273">MMRRTSPPKYRHDGTSPLPLGMDWSPPPKKWNGRDALWPHDHHTGWSYCVMIPSWIALPKSRSSASDPVVFYRVQVGIQSPEGVTTTRGVLRRFNDFLKLFSDLKKALPMKSIPSAPPKGLLRMKSRALLEERRCSLEEWMTKLLSDIDISRNVAVASFLELEAAARTSFQEAKQQLPEMNPHSNNTFSSTQFNASSSLPAHTYSTSIMSDYGSDTVYETSELGTPSLGRDDSSEVGMEDLSLDDNLENPIEKLVRYGVANIDEGLLMGETILDQLEGLPSMKTHTSQITDNGNSSKAAFLAGDGMDTLIEAAETAKEISHDQMHSNESIESDMGSYRGSEMSNSWSTNFLGEVSLDSLDLPADAVTSRTMGNCGGLESHFANGTQIVLPVVHRPKLNRVLVIMQRRLITAKTDMEDLLTRLNQEIAVKEYLTTKVKDLEVELEITKQKSKESMQQALLFEKERVMKMQWDMEELRRKSLEMEFRLKSQEDDKPHSDSSSSSFHEKDELLQELYATKEKLNSLLSQHEELEVKSKLDVKVLVKEVKSLRRSKNELQQQLTQSLTEKSEMEKLLQQEKEIFEPILAARRKLIHECEILHAQLRECNTEIIKDDNFITDSSTMSSVLDLLTKSDNQIDHLFSEAQSFAQYDTSQHGIPDNLKVMDVELRKLLRDMFVDNAKLRKQVNFFIRSAYSTDIATEDGKENLSTETVLERLSEA</sequence>
<dbReference type="GO" id="GO:0015031">
    <property type="term" value="P:protein transport"/>
    <property type="evidence" value="ECO:0007669"/>
    <property type="project" value="UniProtKB-KW"/>
</dbReference>
<dbReference type="Pfam" id="PF00787">
    <property type="entry name" value="PX"/>
    <property type="match status" value="1"/>
</dbReference>
<dbReference type="GO" id="GO:0035091">
    <property type="term" value="F:phosphatidylinositol binding"/>
    <property type="evidence" value="ECO:0007669"/>
    <property type="project" value="InterPro"/>
</dbReference>
<dbReference type="PROSITE" id="PS50195">
    <property type="entry name" value="PX"/>
    <property type="match status" value="1"/>
</dbReference>
<dbReference type="InterPro" id="IPR044588">
    <property type="entry name" value="EREX-like"/>
</dbReference>
<evidence type="ECO:0000259" key="12">
    <source>
        <dbReference type="PROSITE" id="PS50195"/>
    </source>
</evidence>
<proteinExistence type="predicted"/>
<name>A0AAD3P4D0_NEPGR</name>
<comment type="subcellular location">
    <subcellularLocation>
        <location evidence="2">Cytoplasm</location>
        <location evidence="2">Cytosol</location>
    </subcellularLocation>
    <subcellularLocation>
        <location evidence="1">Endosome membrane</location>
        <topology evidence="1">Peripheral membrane protein</topology>
    </subcellularLocation>
</comment>